<dbReference type="Proteomes" id="UP000279994">
    <property type="component" value="Unassembled WGS sequence"/>
</dbReference>
<feature type="domain" description="Ferritin-like" evidence="2">
    <location>
        <begin position="34"/>
        <end position="216"/>
    </location>
</feature>
<feature type="compositionally biased region" description="Pro residues" evidence="1">
    <location>
        <begin position="7"/>
        <end position="18"/>
    </location>
</feature>
<dbReference type="Gene3D" id="1.20.1260.10">
    <property type="match status" value="1"/>
</dbReference>
<dbReference type="InterPro" id="IPR059125">
    <property type="entry name" value="Ferritin_actino"/>
</dbReference>
<dbReference type="Pfam" id="PF13794">
    <property type="entry name" value="MiaE_2"/>
    <property type="match status" value="1"/>
</dbReference>
<feature type="region of interest" description="Disordered" evidence="1">
    <location>
        <begin position="1"/>
        <end position="22"/>
    </location>
</feature>
<evidence type="ECO:0000313" key="3">
    <source>
        <dbReference type="EMBL" id="RNM17553.1"/>
    </source>
</evidence>
<proteinExistence type="predicted"/>
<comment type="caution">
    <text evidence="3">The sequence shown here is derived from an EMBL/GenBank/DDBJ whole genome shotgun (WGS) entry which is preliminary data.</text>
</comment>
<keyword evidence="4" id="KW-1185">Reference proteome</keyword>
<dbReference type="InterPro" id="IPR009078">
    <property type="entry name" value="Ferritin-like_SF"/>
</dbReference>
<sequence length="249" mass="26495">MTEIAQPAPPDGTPPPPVTDSLGEVPVAFQDPGYRAAVVDLIGAIAYGEISAFDRLAEDARLAPSLADKLALGKMATVQFNHVEPLLARITALGAEPMQAMAPFVKPFDAFHAKTAPSNWLEGLVKAYVGDGLAADFYREVAAFLDADTRDLVIASLVDSGHSDFVVDRVRRAIERDGRVAGPLALWGRRLMGEALSQAQRVVAERDSLAALLAGGVDRPGLDLAALGRMFTRLTENHAKRMAELGLAS</sequence>
<dbReference type="SUPFAM" id="SSF47240">
    <property type="entry name" value="Ferritin-like"/>
    <property type="match status" value="1"/>
</dbReference>
<dbReference type="RefSeq" id="WP_123221170.1">
    <property type="nucleotide sequence ID" value="NZ_RJSF01000003.1"/>
</dbReference>
<protein>
    <submittedName>
        <fullName evidence="3">Hydroxylase</fullName>
    </submittedName>
</protein>
<accession>A0A3N0GYK4</accession>
<dbReference type="CDD" id="cd00657">
    <property type="entry name" value="Ferritin_like"/>
    <property type="match status" value="1"/>
</dbReference>
<dbReference type="EMBL" id="RJSF01000003">
    <property type="protein sequence ID" value="RNM17553.1"/>
    <property type="molecule type" value="Genomic_DNA"/>
</dbReference>
<evidence type="ECO:0000256" key="1">
    <source>
        <dbReference type="SAM" id="MobiDB-lite"/>
    </source>
</evidence>
<evidence type="ECO:0000313" key="4">
    <source>
        <dbReference type="Proteomes" id="UP000279994"/>
    </source>
</evidence>
<dbReference type="AlphaFoldDB" id="A0A3N0GYK4"/>
<evidence type="ECO:0000259" key="2">
    <source>
        <dbReference type="Pfam" id="PF13794"/>
    </source>
</evidence>
<reference evidence="3 4" key="1">
    <citation type="submission" date="2018-11" db="EMBL/GenBank/DDBJ databases">
        <authorList>
            <person name="Li F."/>
        </authorList>
    </citation>
    <scope>NUCLEOTIDE SEQUENCE [LARGE SCALE GENOMIC DNA]</scope>
    <source>
        <strain evidence="3 4">Gsoil 818</strain>
    </source>
</reference>
<name>A0A3N0GYK4_9ACTN</name>
<dbReference type="OrthoDB" id="3728083at2"/>
<dbReference type="InterPro" id="IPR012347">
    <property type="entry name" value="Ferritin-like"/>
</dbReference>
<gene>
    <name evidence="3" type="ORF">EFL26_01885</name>
</gene>
<organism evidence="3 4">
    <name type="scientific">Nocardioides pocheonensis</name>
    <dbReference type="NCBI Taxonomy" id="661485"/>
    <lineage>
        <taxon>Bacteria</taxon>
        <taxon>Bacillati</taxon>
        <taxon>Actinomycetota</taxon>
        <taxon>Actinomycetes</taxon>
        <taxon>Propionibacteriales</taxon>
        <taxon>Nocardioidaceae</taxon>
        <taxon>Nocardioides</taxon>
    </lineage>
</organism>